<keyword evidence="2" id="KW-1185">Reference proteome</keyword>
<name>W6Z1R6_COCMI</name>
<dbReference type="OrthoDB" id="3691720at2759"/>
<accession>W6Z1R6</accession>
<protein>
    <submittedName>
        <fullName evidence="1">Uncharacterized protein</fullName>
    </submittedName>
</protein>
<dbReference type="GeneID" id="19121161"/>
<proteinExistence type="predicted"/>
<dbReference type="KEGG" id="bor:COCMIDRAFT_27658"/>
<dbReference type="AlphaFoldDB" id="W6Z1R6"/>
<dbReference type="EMBL" id="KI964016">
    <property type="protein sequence ID" value="EUC43905.1"/>
    <property type="molecule type" value="Genomic_DNA"/>
</dbReference>
<dbReference type="Proteomes" id="UP000054032">
    <property type="component" value="Unassembled WGS sequence"/>
</dbReference>
<organism evidence="1 2">
    <name type="scientific">Bipolaris oryzae ATCC 44560</name>
    <dbReference type="NCBI Taxonomy" id="930090"/>
    <lineage>
        <taxon>Eukaryota</taxon>
        <taxon>Fungi</taxon>
        <taxon>Dikarya</taxon>
        <taxon>Ascomycota</taxon>
        <taxon>Pezizomycotina</taxon>
        <taxon>Dothideomycetes</taxon>
        <taxon>Pleosporomycetidae</taxon>
        <taxon>Pleosporales</taxon>
        <taxon>Pleosporineae</taxon>
        <taxon>Pleosporaceae</taxon>
        <taxon>Bipolaris</taxon>
    </lineage>
</organism>
<sequence length="277" mass="29204">MTLPGPQAKPQVNSNPDFKLPGLPASKSTLSNISNTTAAAVLGGILCHNLAFDKGVLVPQPADFHHGLGLANSVLPIGALNGHAVHDWWLQSMEDAPFVVASVRGWIVSIPPPVHRLVTIHAVGYAGNTLFPYLLDDAAPEKRAAEPQAAGDNVLCLVRKCLALGAAVWVGDGRLAGVFGLPLLDGTDDIGECVQYSGVVVGRGIGRGEAPSVLLESCPPRLWTRRGTQRRTQWLSIWGCSAPLAKAVIVVTPLDMDEPVIPVTPGQARGLLSVRKL</sequence>
<evidence type="ECO:0000313" key="1">
    <source>
        <dbReference type="EMBL" id="EUC43905.1"/>
    </source>
</evidence>
<evidence type="ECO:0000313" key="2">
    <source>
        <dbReference type="Proteomes" id="UP000054032"/>
    </source>
</evidence>
<reference evidence="1 2" key="1">
    <citation type="journal article" date="2013" name="PLoS Genet.">
        <title>Comparative genome structure, secondary metabolite, and effector coding capacity across Cochliobolus pathogens.</title>
        <authorList>
            <person name="Condon B.J."/>
            <person name="Leng Y."/>
            <person name="Wu D."/>
            <person name="Bushley K.E."/>
            <person name="Ohm R.A."/>
            <person name="Otillar R."/>
            <person name="Martin J."/>
            <person name="Schackwitz W."/>
            <person name="Grimwood J."/>
            <person name="MohdZainudin N."/>
            <person name="Xue C."/>
            <person name="Wang R."/>
            <person name="Manning V.A."/>
            <person name="Dhillon B."/>
            <person name="Tu Z.J."/>
            <person name="Steffenson B.J."/>
            <person name="Salamov A."/>
            <person name="Sun H."/>
            <person name="Lowry S."/>
            <person name="LaButti K."/>
            <person name="Han J."/>
            <person name="Copeland A."/>
            <person name="Lindquist E."/>
            <person name="Barry K."/>
            <person name="Schmutz J."/>
            <person name="Baker S.E."/>
            <person name="Ciuffetti L.M."/>
            <person name="Grigoriev I.V."/>
            <person name="Zhong S."/>
            <person name="Turgeon B.G."/>
        </authorList>
    </citation>
    <scope>NUCLEOTIDE SEQUENCE [LARGE SCALE GENOMIC DNA]</scope>
    <source>
        <strain evidence="1 2">ATCC 44560</strain>
    </source>
</reference>
<gene>
    <name evidence="1" type="ORF">COCMIDRAFT_27658</name>
</gene>
<dbReference type="RefSeq" id="XP_007689555.1">
    <property type="nucleotide sequence ID" value="XM_007691365.1"/>
</dbReference>
<dbReference type="HOGENOM" id="CLU_1004686_0_0_1"/>